<feature type="domain" description="HDOD" evidence="3">
    <location>
        <begin position="119"/>
        <end position="308"/>
    </location>
</feature>
<feature type="transmembrane region" description="Helical" evidence="2">
    <location>
        <begin position="6"/>
        <end position="24"/>
    </location>
</feature>
<evidence type="ECO:0000256" key="2">
    <source>
        <dbReference type="SAM" id="Phobius"/>
    </source>
</evidence>
<dbReference type="RefSeq" id="WP_132982865.1">
    <property type="nucleotide sequence ID" value="NZ_MSZW01000019.1"/>
</dbReference>
<proteinExistence type="predicted"/>
<feature type="region of interest" description="Disordered" evidence="1">
    <location>
        <begin position="29"/>
        <end position="67"/>
    </location>
</feature>
<keyword evidence="5" id="KW-1185">Reference proteome</keyword>
<comment type="caution">
    <text evidence="4">The sequence shown here is derived from an EMBL/GenBank/DDBJ whole genome shotgun (WGS) entry which is preliminary data.</text>
</comment>
<dbReference type="AlphaFoldDB" id="A0A4R3NBG8"/>
<name>A0A4R3NBG8_9GAMM</name>
<evidence type="ECO:0000259" key="3">
    <source>
        <dbReference type="PROSITE" id="PS51833"/>
    </source>
</evidence>
<keyword evidence="2" id="KW-0812">Transmembrane</keyword>
<keyword evidence="2" id="KW-1133">Transmembrane helix</keyword>
<reference evidence="4 5" key="1">
    <citation type="submission" date="2019-03" db="EMBL/GenBank/DDBJ databases">
        <title>Genomic Encyclopedia of Type Strains, Phase IV (KMG-IV): sequencing the most valuable type-strain genomes for metagenomic binning, comparative biology and taxonomic classification.</title>
        <authorList>
            <person name="Goeker M."/>
        </authorList>
    </citation>
    <scope>NUCLEOTIDE SEQUENCE [LARGE SCALE GENOMIC DNA]</scope>
    <source>
        <strain evidence="4 5">DSM 13605</strain>
    </source>
</reference>
<dbReference type="Gene3D" id="1.10.3210.10">
    <property type="entry name" value="Hypothetical protein af1432"/>
    <property type="match status" value="1"/>
</dbReference>
<dbReference type="PANTHER" id="PTHR33525:SF6">
    <property type="entry name" value="HDOD DOMAIN-CONTAINING PROTEIN"/>
    <property type="match status" value="1"/>
</dbReference>
<dbReference type="InterPro" id="IPR013976">
    <property type="entry name" value="HDOD"/>
</dbReference>
<dbReference type="OrthoDB" id="8770724at2"/>
<evidence type="ECO:0000256" key="1">
    <source>
        <dbReference type="SAM" id="MobiDB-lite"/>
    </source>
</evidence>
<dbReference type="EMBL" id="SMAP01000004">
    <property type="protein sequence ID" value="TCT24503.1"/>
    <property type="molecule type" value="Genomic_DNA"/>
</dbReference>
<dbReference type="PANTHER" id="PTHR33525">
    <property type="match status" value="1"/>
</dbReference>
<keyword evidence="2" id="KW-0472">Membrane</keyword>
<evidence type="ECO:0000313" key="4">
    <source>
        <dbReference type="EMBL" id="TCT24503.1"/>
    </source>
</evidence>
<dbReference type="SUPFAM" id="SSF109604">
    <property type="entry name" value="HD-domain/PDEase-like"/>
    <property type="match status" value="1"/>
</dbReference>
<dbReference type="Proteomes" id="UP000295414">
    <property type="component" value="Unassembled WGS sequence"/>
</dbReference>
<gene>
    <name evidence="4" type="ORF">EDC34_104192</name>
</gene>
<organism evidence="4 5">
    <name type="scientific">Thermomonas haemolytica</name>
    <dbReference type="NCBI Taxonomy" id="141949"/>
    <lineage>
        <taxon>Bacteria</taxon>
        <taxon>Pseudomonadati</taxon>
        <taxon>Pseudomonadota</taxon>
        <taxon>Gammaproteobacteria</taxon>
        <taxon>Lysobacterales</taxon>
        <taxon>Lysobacteraceae</taxon>
        <taxon>Thermomonas</taxon>
    </lineage>
</organism>
<sequence length="370" mass="38619">MDAAGWGVAVGVAVVVAALGAWRLQRGASVAPARRAHTSETTADAQGPATADGDAGGGDAPGQDAIPSGRALTRELFAAAVEVAPTGGATPRADEAAYAAIAAACAHLLSRPQFQSRHLPRRPHLLPRLMRALNDPEVGLDQIAQIVGEDPALSANLLRIANSPYYRVQRSPVESLPRAAALLGLDGMRPVLVAALLQPVLSSGSGPFGRLPDVIWEHTRMAADVASRLVRGQRGADEALVAQMAALLHGLGAIVVVQLLRENAHLAPDPATVARVLEEQAAPMAHRIAQAWELPARIEAALDAQRGEAMGDDPLAGALRAGRMAAAVALFCRAGRWTPEQGLALLQAWADRRGVDGDIEAAWARLHADE</sequence>
<dbReference type="Pfam" id="PF08668">
    <property type="entry name" value="HDOD"/>
    <property type="match status" value="1"/>
</dbReference>
<protein>
    <submittedName>
        <fullName evidence="4">HD-like signal output (HDOD) protein</fullName>
    </submittedName>
</protein>
<feature type="compositionally biased region" description="Low complexity" evidence="1">
    <location>
        <begin position="42"/>
        <end position="53"/>
    </location>
</feature>
<evidence type="ECO:0000313" key="5">
    <source>
        <dbReference type="Proteomes" id="UP000295414"/>
    </source>
</evidence>
<accession>A0A4R3NBG8</accession>
<dbReference type="InterPro" id="IPR052340">
    <property type="entry name" value="RNase_Y/CdgJ"/>
</dbReference>
<dbReference type="PROSITE" id="PS51833">
    <property type="entry name" value="HDOD"/>
    <property type="match status" value="1"/>
</dbReference>